<dbReference type="PROSITE" id="PS00922">
    <property type="entry name" value="TRANSGLYCOSYLASE"/>
    <property type="match status" value="1"/>
</dbReference>
<reference evidence="7 8" key="1">
    <citation type="submission" date="2021-05" db="EMBL/GenBank/DDBJ databases">
        <title>A Polyphasic approach of four new species of the genus Ohtaekwangia: Ohtaekwangia histidinii sp. nov., Ohtaekwangia cretensis sp. nov., Ohtaekwangia indiensis sp. nov., Ohtaekwangia reichenbachii sp. nov. from diverse environment.</title>
        <authorList>
            <person name="Octaviana S."/>
        </authorList>
    </citation>
    <scope>NUCLEOTIDE SEQUENCE [LARGE SCALE GENOMIC DNA]</scope>
    <source>
        <strain evidence="7 8">PWU20</strain>
    </source>
</reference>
<dbReference type="PANTHER" id="PTHR35936">
    <property type="entry name" value="MEMBRANE-BOUND LYTIC MUREIN TRANSGLYCOSYLASE F"/>
    <property type="match status" value="1"/>
</dbReference>
<dbReference type="PROSITE" id="PS51257">
    <property type="entry name" value="PROKAR_LIPOPROTEIN"/>
    <property type="match status" value="1"/>
</dbReference>
<sequence length="479" mass="54904">MLAKKPVNFVLIWCLWMLASCVPSHPKEEFSTEPEVLIDLDQIKKRGYINALVDNNSISYFIYKGQSMGYEYELLNDLAKHLGVGLKITITTGVDRAIDQLNRGEGDILAFSLAVTKERSKFIAFGNPHFHTHQVLVQRKPDSWRKMPVDEINSKLIRNPIELIGKEVYVLPGTSYETRLHHLSEEIGGDIIIRKDTTIAESESLMRKVAFGEIDYTVADHLIANVNAYYYPNLDVATPLSVSQRIAWATRINSPDLLAAMNEWMVKVKKEATFMVIFNRYYKSPRTSLIRLKSDYSSLGGNKLSPFDTLIKEGAQKLGWDWRLLASLVYQESHFLPQGESWAGARGLMQLMPATAQRFGAVDLDDPRQSLRAGVGYIRYLDRFWLKKVPDQKERIKFILASYNAGLSHIVDAWQLAKKHGKDSRRWDGQVEYILLKKSDPKFYRDPVVTAGYCKCEEPVNYVRDVLDRFEEYRLHIAS</sequence>
<dbReference type="RefSeq" id="WP_254152968.1">
    <property type="nucleotide sequence ID" value="NZ_JAHESD010000010.1"/>
</dbReference>
<feature type="signal peptide" evidence="5">
    <location>
        <begin position="1"/>
        <end position="19"/>
    </location>
</feature>
<dbReference type="InterPro" id="IPR023346">
    <property type="entry name" value="Lysozyme-like_dom_sf"/>
</dbReference>
<feature type="chain" id="PRO_5046229165" evidence="5">
    <location>
        <begin position="20"/>
        <end position="479"/>
    </location>
</feature>
<dbReference type="SMART" id="SM00062">
    <property type="entry name" value="PBPb"/>
    <property type="match status" value="1"/>
</dbReference>
<evidence type="ECO:0000256" key="3">
    <source>
        <dbReference type="ARBA" id="ARBA00022729"/>
    </source>
</evidence>
<protein>
    <submittedName>
        <fullName evidence="7">Transporter substrate-binding domain-containing protein</fullName>
    </submittedName>
</protein>
<dbReference type="Pfam" id="PF00497">
    <property type="entry name" value="SBP_bac_3"/>
    <property type="match status" value="1"/>
</dbReference>
<dbReference type="CDD" id="cd01009">
    <property type="entry name" value="PBP2_YfhD_N"/>
    <property type="match status" value="1"/>
</dbReference>
<proteinExistence type="inferred from homology"/>
<gene>
    <name evidence="7" type="ORF">KK060_06890</name>
</gene>
<evidence type="ECO:0000256" key="2">
    <source>
        <dbReference type="ARBA" id="ARBA00007734"/>
    </source>
</evidence>
<comment type="caution">
    <text evidence="7">The sequence shown here is derived from an EMBL/GenBank/DDBJ whole genome shotgun (WGS) entry which is preliminary data.</text>
</comment>
<dbReference type="CDD" id="cd13403">
    <property type="entry name" value="MLTF-like"/>
    <property type="match status" value="1"/>
</dbReference>
<keyword evidence="4" id="KW-0998">Cell outer membrane</keyword>
<evidence type="ECO:0000256" key="1">
    <source>
        <dbReference type="ARBA" id="ARBA00004339"/>
    </source>
</evidence>
<dbReference type="InterPro" id="IPR001638">
    <property type="entry name" value="Solute-binding_3/MltF_N"/>
</dbReference>
<dbReference type="Pfam" id="PF01464">
    <property type="entry name" value="SLT"/>
    <property type="match status" value="1"/>
</dbReference>
<evidence type="ECO:0000256" key="5">
    <source>
        <dbReference type="SAM" id="SignalP"/>
    </source>
</evidence>
<comment type="subcellular location">
    <subcellularLocation>
        <location evidence="1">Cell outer membrane</location>
        <topology evidence="1">Peripheral membrane protein</topology>
    </subcellularLocation>
</comment>
<evidence type="ECO:0000313" key="7">
    <source>
        <dbReference type="EMBL" id="MBT1702999.1"/>
    </source>
</evidence>
<evidence type="ECO:0000256" key="4">
    <source>
        <dbReference type="ARBA" id="ARBA00023237"/>
    </source>
</evidence>
<dbReference type="Gene3D" id="1.10.530.10">
    <property type="match status" value="1"/>
</dbReference>
<keyword evidence="3 5" id="KW-0732">Signal</keyword>
<dbReference type="Proteomes" id="UP000772618">
    <property type="component" value="Unassembled WGS sequence"/>
</dbReference>
<dbReference type="SUPFAM" id="SSF53850">
    <property type="entry name" value="Periplasmic binding protein-like II"/>
    <property type="match status" value="1"/>
</dbReference>
<evidence type="ECO:0000259" key="6">
    <source>
        <dbReference type="SMART" id="SM00062"/>
    </source>
</evidence>
<keyword evidence="8" id="KW-1185">Reference proteome</keyword>
<keyword evidence="4" id="KW-0472">Membrane</keyword>
<accession>A0ABS5VNH6</accession>
<feature type="domain" description="Solute-binding protein family 3/N-terminal" evidence="6">
    <location>
        <begin position="48"/>
        <end position="285"/>
    </location>
</feature>
<evidence type="ECO:0000313" key="8">
    <source>
        <dbReference type="Proteomes" id="UP000772618"/>
    </source>
</evidence>
<comment type="similarity">
    <text evidence="2">Belongs to the transglycosylase Slt family.</text>
</comment>
<organism evidence="7 8">
    <name type="scientific">Chryseosolibacter indicus</name>
    <dbReference type="NCBI Taxonomy" id="2782351"/>
    <lineage>
        <taxon>Bacteria</taxon>
        <taxon>Pseudomonadati</taxon>
        <taxon>Bacteroidota</taxon>
        <taxon>Cytophagia</taxon>
        <taxon>Cytophagales</taxon>
        <taxon>Chryseotaleaceae</taxon>
        <taxon>Chryseosolibacter</taxon>
    </lineage>
</organism>
<name>A0ABS5VNH6_9BACT</name>
<dbReference type="InterPro" id="IPR000189">
    <property type="entry name" value="Transglyc_AS"/>
</dbReference>
<dbReference type="SUPFAM" id="SSF53955">
    <property type="entry name" value="Lysozyme-like"/>
    <property type="match status" value="1"/>
</dbReference>
<dbReference type="InterPro" id="IPR008258">
    <property type="entry name" value="Transglycosylase_SLT_dom_1"/>
</dbReference>
<dbReference type="EMBL" id="JAHESD010000010">
    <property type="protein sequence ID" value="MBT1702999.1"/>
    <property type="molecule type" value="Genomic_DNA"/>
</dbReference>
<dbReference type="PANTHER" id="PTHR35936:SF32">
    <property type="entry name" value="MEMBRANE-BOUND LYTIC MUREIN TRANSGLYCOSYLASE F"/>
    <property type="match status" value="1"/>
</dbReference>
<dbReference type="Gene3D" id="3.40.190.10">
    <property type="entry name" value="Periplasmic binding protein-like II"/>
    <property type="match status" value="2"/>
</dbReference>